<name>A0A7J7LLX8_9MAGN</name>
<dbReference type="PANTHER" id="PTHR34454">
    <property type="entry name" value="TUNICAMYCIN INDUCED PROTEIN"/>
    <property type="match status" value="1"/>
</dbReference>
<evidence type="ECO:0000313" key="2">
    <source>
        <dbReference type="Proteomes" id="UP000541444"/>
    </source>
</evidence>
<evidence type="ECO:0000313" key="1">
    <source>
        <dbReference type="EMBL" id="KAF6143647.1"/>
    </source>
</evidence>
<dbReference type="AlphaFoldDB" id="A0A7J7LLX8"/>
<dbReference type="PANTHER" id="PTHR34454:SF2">
    <property type="entry name" value="PROTEIN TUNICAMYCIN INDUCED 1"/>
    <property type="match status" value="1"/>
</dbReference>
<dbReference type="Proteomes" id="UP000541444">
    <property type="component" value="Unassembled WGS sequence"/>
</dbReference>
<dbReference type="InterPro" id="IPR053283">
    <property type="entry name" value="TUNICAMYCIN_INDUCED_1"/>
</dbReference>
<dbReference type="OrthoDB" id="1741639at2759"/>
<keyword evidence="2" id="KW-1185">Reference proteome</keyword>
<sequence length="103" mass="11691">IFNNGSSPITISHNPNDSSLNRDLKELIVKGLGFQVDDFKISGFDLRDSLVGQSVVNEFDIEIFHHFKLLEDVNRWKCVELPIFQTEEAKVEGSDGLVTDKRK</sequence>
<gene>
    <name evidence="1" type="ORF">GIB67_004176</name>
</gene>
<feature type="non-terminal residue" evidence="1">
    <location>
        <position position="103"/>
    </location>
</feature>
<dbReference type="EMBL" id="JACGCM010002201">
    <property type="protein sequence ID" value="KAF6143647.1"/>
    <property type="molecule type" value="Genomic_DNA"/>
</dbReference>
<organism evidence="1 2">
    <name type="scientific">Kingdonia uniflora</name>
    <dbReference type="NCBI Taxonomy" id="39325"/>
    <lineage>
        <taxon>Eukaryota</taxon>
        <taxon>Viridiplantae</taxon>
        <taxon>Streptophyta</taxon>
        <taxon>Embryophyta</taxon>
        <taxon>Tracheophyta</taxon>
        <taxon>Spermatophyta</taxon>
        <taxon>Magnoliopsida</taxon>
        <taxon>Ranunculales</taxon>
        <taxon>Circaeasteraceae</taxon>
        <taxon>Kingdonia</taxon>
    </lineage>
</organism>
<comment type="caution">
    <text evidence="1">The sequence shown here is derived from an EMBL/GenBank/DDBJ whole genome shotgun (WGS) entry which is preliminary data.</text>
</comment>
<protein>
    <submittedName>
        <fullName evidence="1">Uncharacterized protein</fullName>
    </submittedName>
</protein>
<reference evidence="1 2" key="1">
    <citation type="journal article" date="2020" name="IScience">
        <title>Genome Sequencing of the Endangered Kingdonia uniflora (Circaeasteraceae, Ranunculales) Reveals Potential Mechanisms of Evolutionary Specialization.</title>
        <authorList>
            <person name="Sun Y."/>
            <person name="Deng T."/>
            <person name="Zhang A."/>
            <person name="Moore M.J."/>
            <person name="Landis J.B."/>
            <person name="Lin N."/>
            <person name="Zhang H."/>
            <person name="Zhang X."/>
            <person name="Huang J."/>
            <person name="Zhang X."/>
            <person name="Sun H."/>
            <person name="Wang H."/>
        </authorList>
    </citation>
    <scope>NUCLEOTIDE SEQUENCE [LARGE SCALE GENOMIC DNA]</scope>
    <source>
        <strain evidence="1">TB1705</strain>
        <tissue evidence="1">Leaf</tissue>
    </source>
</reference>
<accession>A0A7J7LLX8</accession>
<proteinExistence type="predicted"/>